<dbReference type="AlphaFoldDB" id="A0A4Q2A754"/>
<feature type="transmembrane region" description="Helical" evidence="1">
    <location>
        <begin position="298"/>
        <end position="317"/>
    </location>
</feature>
<evidence type="ECO:0000256" key="1">
    <source>
        <dbReference type="SAM" id="Phobius"/>
    </source>
</evidence>
<keyword evidence="3" id="KW-0808">Transferase</keyword>
<dbReference type="PANTHER" id="PTHR23028:SF53">
    <property type="entry name" value="ACYL_TRANSF_3 DOMAIN-CONTAINING PROTEIN"/>
    <property type="match status" value="1"/>
</dbReference>
<feature type="transmembrane region" description="Helical" evidence="1">
    <location>
        <begin position="53"/>
        <end position="73"/>
    </location>
</feature>
<protein>
    <submittedName>
        <fullName evidence="3">Acyltransferase</fullName>
    </submittedName>
</protein>
<dbReference type="GO" id="GO:0016747">
    <property type="term" value="F:acyltransferase activity, transferring groups other than amino-acyl groups"/>
    <property type="evidence" value="ECO:0007669"/>
    <property type="project" value="InterPro"/>
</dbReference>
<dbReference type="GO" id="GO:0009103">
    <property type="term" value="P:lipopolysaccharide biosynthetic process"/>
    <property type="evidence" value="ECO:0007669"/>
    <property type="project" value="TreeGrafter"/>
</dbReference>
<name>A0A4Q2A754_9BURK</name>
<proteinExistence type="predicted"/>
<keyword evidence="1" id="KW-0472">Membrane</keyword>
<feature type="domain" description="Acyltransferase 3" evidence="2">
    <location>
        <begin position="19"/>
        <end position="356"/>
    </location>
</feature>
<dbReference type="InterPro" id="IPR002656">
    <property type="entry name" value="Acyl_transf_3_dom"/>
</dbReference>
<dbReference type="OrthoDB" id="9814807at2"/>
<comment type="caution">
    <text evidence="3">The sequence shown here is derived from an EMBL/GenBank/DDBJ whole genome shotgun (WGS) entry which is preliminary data.</text>
</comment>
<dbReference type="GO" id="GO:0016020">
    <property type="term" value="C:membrane"/>
    <property type="evidence" value="ECO:0007669"/>
    <property type="project" value="TreeGrafter"/>
</dbReference>
<organism evidence="3 4">
    <name type="scientific">Burkholderia stabilis</name>
    <dbReference type="NCBI Taxonomy" id="95485"/>
    <lineage>
        <taxon>Bacteria</taxon>
        <taxon>Pseudomonadati</taxon>
        <taxon>Pseudomonadota</taxon>
        <taxon>Betaproteobacteria</taxon>
        <taxon>Burkholderiales</taxon>
        <taxon>Burkholderiaceae</taxon>
        <taxon>Burkholderia</taxon>
        <taxon>Burkholderia cepacia complex</taxon>
    </lineage>
</organism>
<feature type="transmembrane region" description="Helical" evidence="1">
    <location>
        <begin position="337"/>
        <end position="359"/>
    </location>
</feature>
<feature type="transmembrane region" description="Helical" evidence="1">
    <location>
        <begin position="240"/>
        <end position="259"/>
    </location>
</feature>
<reference evidence="3 4" key="1">
    <citation type="submission" date="2018-08" db="EMBL/GenBank/DDBJ databases">
        <title>Mountain-cultivated ginseng endophyte, Burkholderia stabilis and its activity against ginseng root rot disease.</title>
        <authorList>
            <person name="Tapan Kumar M."/>
            <person name="Bae H."/>
            <person name="Shanmugam G."/>
            <person name="Jeon J."/>
        </authorList>
    </citation>
    <scope>NUCLEOTIDE SEQUENCE [LARGE SCALE GENOMIC DNA]</scope>
    <source>
        <strain evidence="3 4">EB159</strain>
    </source>
</reference>
<feature type="transmembrane region" description="Helical" evidence="1">
    <location>
        <begin position="93"/>
        <end position="110"/>
    </location>
</feature>
<dbReference type="EMBL" id="QWEX01000003">
    <property type="protein sequence ID" value="RXV65236.1"/>
    <property type="molecule type" value="Genomic_DNA"/>
</dbReference>
<evidence type="ECO:0000313" key="4">
    <source>
        <dbReference type="Proteomes" id="UP000289650"/>
    </source>
</evidence>
<accession>A0A4Q2A754</accession>
<dbReference type="InterPro" id="IPR050879">
    <property type="entry name" value="Acyltransferase_3"/>
</dbReference>
<feature type="transmembrane region" description="Helical" evidence="1">
    <location>
        <begin position="176"/>
        <end position="196"/>
    </location>
</feature>
<evidence type="ECO:0000259" key="2">
    <source>
        <dbReference type="Pfam" id="PF01757"/>
    </source>
</evidence>
<keyword evidence="3" id="KW-0012">Acyltransferase</keyword>
<keyword evidence="1" id="KW-1133">Transmembrane helix</keyword>
<feature type="transmembrane region" description="Helical" evidence="1">
    <location>
        <begin position="152"/>
        <end position="169"/>
    </location>
</feature>
<sequence length="388" mass="43512">MQPITPTENPAGKKQNRIRGLDTLRALAIVLVLCNHYAVVVTQEETFGLLTRWGWAGVDLFFVLSGYLIGSQIMAPLSHGRPFVFRTFMARRFLRTLPNYYVILVIYFLFPRELADKTTAASWQFLTFTQNFSFTHWGQTFSHSWSLCIEEQFYLILPLVTLIVTRLRWSLPLSWGLAIAGIVVGMAIRAWCWMHLDLAADGAAFYYSSLTRFDELLPGVLIAILQFFRPALFKKVIGHATLLIFGGLAFVMLALFWFGDGQIPDALPVAILGYPMLAAGFAMLVLSSLNPASRLNRIRLPGAAWLASWSYAVYLTHKPIFKLMLGPLHAAGISVGALPGIIIIMTAGIGGGWALFRLVETPFMRLRSHWFPTRSTDTHREVPAFSHT</sequence>
<dbReference type="Pfam" id="PF01757">
    <property type="entry name" value="Acyl_transf_3"/>
    <property type="match status" value="1"/>
</dbReference>
<evidence type="ECO:0000313" key="3">
    <source>
        <dbReference type="EMBL" id="RXV65236.1"/>
    </source>
</evidence>
<keyword evidence="1" id="KW-0812">Transmembrane</keyword>
<gene>
    <name evidence="3" type="ORF">D1006_34435</name>
</gene>
<dbReference type="RefSeq" id="WP_129517684.1">
    <property type="nucleotide sequence ID" value="NZ_QWEX01000003.1"/>
</dbReference>
<feature type="transmembrane region" description="Helical" evidence="1">
    <location>
        <begin position="265"/>
        <end position="286"/>
    </location>
</feature>
<dbReference type="Proteomes" id="UP000289650">
    <property type="component" value="Unassembled WGS sequence"/>
</dbReference>
<feature type="transmembrane region" description="Helical" evidence="1">
    <location>
        <begin position="23"/>
        <end position="41"/>
    </location>
</feature>
<dbReference type="PANTHER" id="PTHR23028">
    <property type="entry name" value="ACETYLTRANSFERASE"/>
    <property type="match status" value="1"/>
</dbReference>